<protein>
    <recommendedName>
        <fullName evidence="3">TetR family transcriptional regulator</fullName>
    </recommendedName>
</protein>
<evidence type="ECO:0000313" key="2">
    <source>
        <dbReference type="Proteomes" id="UP001596317"/>
    </source>
</evidence>
<accession>A0ABW1ZHR5</accession>
<dbReference type="Proteomes" id="UP001596317">
    <property type="component" value="Unassembled WGS sequence"/>
</dbReference>
<dbReference type="EMBL" id="JBHSWB010000001">
    <property type="protein sequence ID" value="MFC6660391.1"/>
    <property type="molecule type" value="Genomic_DNA"/>
</dbReference>
<evidence type="ECO:0008006" key="3">
    <source>
        <dbReference type="Google" id="ProtNLM"/>
    </source>
</evidence>
<keyword evidence="2" id="KW-1185">Reference proteome</keyword>
<reference evidence="2" key="1">
    <citation type="journal article" date="2019" name="Int. J. Syst. Evol. Microbiol.">
        <title>The Global Catalogue of Microorganisms (GCM) 10K type strain sequencing project: providing services to taxonomists for standard genome sequencing and annotation.</title>
        <authorList>
            <consortium name="The Broad Institute Genomics Platform"/>
            <consortium name="The Broad Institute Genome Sequencing Center for Infectious Disease"/>
            <person name="Wu L."/>
            <person name="Ma J."/>
        </authorList>
    </citation>
    <scope>NUCLEOTIDE SEQUENCE [LARGE SCALE GENOMIC DNA]</scope>
    <source>
        <strain evidence="2">CCUG 63830</strain>
    </source>
</reference>
<dbReference type="RefSeq" id="WP_380055373.1">
    <property type="nucleotide sequence ID" value="NZ_JBHSWB010000001.1"/>
</dbReference>
<gene>
    <name evidence="1" type="ORF">ACFP90_08480</name>
</gene>
<sequence length="72" mass="8269">MQPVLLAMQAQGRLRPEANTQLLSMLLVDAFILALLHGGHRDQREVLRDWQERFSLLMYGALNPDTPLRERG</sequence>
<proteinExistence type="predicted"/>
<comment type="caution">
    <text evidence="1">The sequence shown here is derived from an EMBL/GenBank/DDBJ whole genome shotgun (WGS) entry which is preliminary data.</text>
</comment>
<evidence type="ECO:0000313" key="1">
    <source>
        <dbReference type="EMBL" id="MFC6660391.1"/>
    </source>
</evidence>
<name>A0ABW1ZHR5_9DEIO</name>
<organism evidence="1 2">
    <name type="scientific">Deinococcus multiflagellatus</name>
    <dbReference type="NCBI Taxonomy" id="1656887"/>
    <lineage>
        <taxon>Bacteria</taxon>
        <taxon>Thermotogati</taxon>
        <taxon>Deinococcota</taxon>
        <taxon>Deinococci</taxon>
        <taxon>Deinococcales</taxon>
        <taxon>Deinococcaceae</taxon>
        <taxon>Deinococcus</taxon>
    </lineage>
</organism>